<dbReference type="EMBL" id="OOFM01000002">
    <property type="protein sequence ID" value="SPL62446.1"/>
    <property type="molecule type" value="Genomic_DNA"/>
</dbReference>
<evidence type="ECO:0000313" key="2">
    <source>
        <dbReference type="EMBL" id="SPL62446.1"/>
    </source>
</evidence>
<feature type="domain" description="AB hydrolase-1" evidence="1">
    <location>
        <begin position="7"/>
        <end position="220"/>
    </location>
</feature>
<dbReference type="PANTHER" id="PTHR37017:SF11">
    <property type="entry name" value="ESTERASE_LIPASE_THIOESTERASE DOMAIN-CONTAINING PROTEIN"/>
    <property type="match status" value="1"/>
</dbReference>
<accession>A0A2P9HEA6</accession>
<proteinExistence type="predicted"/>
<dbReference type="RefSeq" id="WP_146200168.1">
    <property type="nucleotide sequence ID" value="NZ_OOFM01000002.1"/>
</dbReference>
<sequence length="235" mass="25203">MLNTTNVLLVHGSWADASCWRLVIPKLLQAGLAVRAVQLNMRSFEEDIKTVERAASVRGPKLVVGHSYGGAVITALDPSALDLLGLVYVAASAPDENQMLSTLMTAHPSEVTVKTVVDGDGYVWAADRDNFGSAMGQDLDSTTLDVMYATQRPVHIDIFGAKVNEPAWRHLESRYLVAKQDRLFSPATQRALGNKIGAATVEVDGGHMLPLSHSTEVANAIAGFAGNPKSHSRKS</sequence>
<dbReference type="PANTHER" id="PTHR37017">
    <property type="entry name" value="AB HYDROLASE-1 DOMAIN-CONTAINING PROTEIN-RELATED"/>
    <property type="match status" value="1"/>
</dbReference>
<protein>
    <submittedName>
        <fullName evidence="2">Probable signal peptide protein</fullName>
    </submittedName>
</protein>
<evidence type="ECO:0000313" key="3">
    <source>
        <dbReference type="Proteomes" id="UP000246073"/>
    </source>
</evidence>
<dbReference type="Proteomes" id="UP000246073">
    <property type="component" value="Unassembled WGS sequence"/>
</dbReference>
<dbReference type="Gene3D" id="3.40.50.1820">
    <property type="entry name" value="alpha/beta hydrolase"/>
    <property type="match status" value="1"/>
</dbReference>
<reference evidence="3" key="1">
    <citation type="submission" date="2017-12" db="EMBL/GenBank/DDBJ databases">
        <authorList>
            <person name="Diaz M."/>
        </authorList>
    </citation>
    <scope>NUCLEOTIDE SEQUENCE [LARGE SCALE GENOMIC DNA]</scope>
    <source>
        <strain evidence="3">FI11154</strain>
    </source>
</reference>
<name>A0A2P9HEA6_9HYPH</name>
<dbReference type="SUPFAM" id="SSF53474">
    <property type="entry name" value="alpha/beta-Hydrolases"/>
    <property type="match status" value="1"/>
</dbReference>
<gene>
    <name evidence="2" type="ORF">OHAE_5514</name>
</gene>
<dbReference type="InterPro" id="IPR000073">
    <property type="entry name" value="AB_hydrolase_1"/>
</dbReference>
<dbReference type="InterPro" id="IPR052897">
    <property type="entry name" value="Sec-Metab_Biosynth_Hydrolase"/>
</dbReference>
<dbReference type="Pfam" id="PF12697">
    <property type="entry name" value="Abhydrolase_6"/>
    <property type="match status" value="1"/>
</dbReference>
<evidence type="ECO:0000259" key="1">
    <source>
        <dbReference type="Pfam" id="PF12697"/>
    </source>
</evidence>
<dbReference type="AlphaFoldDB" id="A0A2P9HEA6"/>
<dbReference type="InterPro" id="IPR029058">
    <property type="entry name" value="AB_hydrolase_fold"/>
</dbReference>
<organism evidence="2 3">
    <name type="scientific">Ochrobactrum soli</name>
    <dbReference type="NCBI Taxonomy" id="2448455"/>
    <lineage>
        <taxon>Bacteria</taxon>
        <taxon>Pseudomonadati</taxon>
        <taxon>Pseudomonadota</taxon>
        <taxon>Alphaproteobacteria</taxon>
        <taxon>Hyphomicrobiales</taxon>
        <taxon>Brucellaceae</taxon>
        <taxon>Brucella/Ochrobactrum group</taxon>
        <taxon>Ochrobactrum</taxon>
    </lineage>
</organism>